<feature type="compositionally biased region" description="Basic residues" evidence="1">
    <location>
        <begin position="197"/>
        <end position="213"/>
    </location>
</feature>
<name>A0A1Q9CZX4_SYMMI</name>
<sequence>MIVDACSDLEEGQNCSYATARSSIRIGMCHFVGPTNHSVLACIGTDFDLPDPACQLGLFHSSSKACCASYCNICHEAVHTPTDEACSVDSILRLAPFCSVAGPPCVVGHPFETPVHEAVRTEAPSIPVITSESEVASFPAWLSELVLPLATGFIACSCSLALCCYCLREARSWNAWNATIRTPTSPPSNARIARVVGKARARPKERRRRRRAVPRPPDHPDENPDELPALLELDPSNEMRTEDAADASDPYPLVDIWASPNEVEPAESEGVQEAPQAETDQVLPELDAKSASPRVRSAWHSKWKDMEADLEAALTGLQEDAHQHLSAEISVTRDRNDNPSLSVDPTLPTAAVVRTGNRAEMRSVDPTAATAVDGTTGLGAERRTDATMTIGEHCPSAYNVQATLDYRDAPSTQPTQQGEGLLPPLRQAVSQLAQQRIFQEKEIENLLPPRSKETQYNYMKNRNVLAWNEAVILGMKEQVIRPEPPPQSPNEVISEIVVLVEVLIQWKGPVKVHNRPSPLAKLLKTEADAIPIL</sequence>
<dbReference type="AlphaFoldDB" id="A0A1Q9CZX4"/>
<organism evidence="2 3">
    <name type="scientific">Symbiodinium microadriaticum</name>
    <name type="common">Dinoflagellate</name>
    <name type="synonym">Zooxanthella microadriatica</name>
    <dbReference type="NCBI Taxonomy" id="2951"/>
    <lineage>
        <taxon>Eukaryota</taxon>
        <taxon>Sar</taxon>
        <taxon>Alveolata</taxon>
        <taxon>Dinophyceae</taxon>
        <taxon>Suessiales</taxon>
        <taxon>Symbiodiniaceae</taxon>
        <taxon>Symbiodinium</taxon>
    </lineage>
</organism>
<proteinExistence type="predicted"/>
<dbReference type="Proteomes" id="UP000186817">
    <property type="component" value="Unassembled WGS sequence"/>
</dbReference>
<gene>
    <name evidence="2" type="ORF">AK812_SmicGene30211</name>
</gene>
<reference evidence="2 3" key="1">
    <citation type="submission" date="2016-02" db="EMBL/GenBank/DDBJ databases">
        <title>Genome analysis of coral dinoflagellate symbionts highlights evolutionary adaptations to a symbiotic lifestyle.</title>
        <authorList>
            <person name="Aranda M."/>
            <person name="Li Y."/>
            <person name="Liew Y.J."/>
            <person name="Baumgarten S."/>
            <person name="Simakov O."/>
            <person name="Wilson M."/>
            <person name="Piel J."/>
            <person name="Ashoor H."/>
            <person name="Bougouffa S."/>
            <person name="Bajic V.B."/>
            <person name="Ryu T."/>
            <person name="Ravasi T."/>
            <person name="Bayer T."/>
            <person name="Micklem G."/>
            <person name="Kim H."/>
            <person name="Bhak J."/>
            <person name="Lajeunesse T.C."/>
            <person name="Voolstra C.R."/>
        </authorList>
    </citation>
    <scope>NUCLEOTIDE SEQUENCE [LARGE SCALE GENOMIC DNA]</scope>
    <source>
        <strain evidence="2 3">CCMP2467</strain>
    </source>
</reference>
<protein>
    <submittedName>
        <fullName evidence="2">Uncharacterized protein</fullName>
    </submittedName>
</protein>
<dbReference type="EMBL" id="LSRX01000813">
    <property type="protein sequence ID" value="OLP88463.1"/>
    <property type="molecule type" value="Genomic_DNA"/>
</dbReference>
<keyword evidence="3" id="KW-1185">Reference proteome</keyword>
<accession>A0A1Q9CZX4</accession>
<evidence type="ECO:0000256" key="1">
    <source>
        <dbReference type="SAM" id="MobiDB-lite"/>
    </source>
</evidence>
<feature type="region of interest" description="Disordered" evidence="1">
    <location>
        <begin position="179"/>
        <end position="230"/>
    </location>
</feature>
<feature type="region of interest" description="Disordered" evidence="1">
    <location>
        <begin position="262"/>
        <end position="281"/>
    </location>
</feature>
<comment type="caution">
    <text evidence="2">The sequence shown here is derived from an EMBL/GenBank/DDBJ whole genome shotgun (WGS) entry which is preliminary data.</text>
</comment>
<evidence type="ECO:0000313" key="3">
    <source>
        <dbReference type="Proteomes" id="UP000186817"/>
    </source>
</evidence>
<evidence type="ECO:0000313" key="2">
    <source>
        <dbReference type="EMBL" id="OLP88463.1"/>
    </source>
</evidence>